<dbReference type="CDD" id="cd09917">
    <property type="entry name" value="F-box_SF"/>
    <property type="match status" value="1"/>
</dbReference>
<protein>
    <recommendedName>
        <fullName evidence="2">F-box domain-containing protein</fullName>
    </recommendedName>
</protein>
<dbReference type="InParanoid" id="A0A7C8N3I8"/>
<sequence>MPKADTFEDEELEALDDKTEALTLRSKRTERLRKKQTKKAMKMKDIPQDFLGLLPYELILQILTLLKPSELFRLQQTSKWFYEFITQEETRIARTVLGLRYSCLEKSFRLPVLLADIDPAIHSLLQTPERQEILTIHKKPYQHIRPPEPTEVCTCLTCTLRWSALAIIVDFAHWQEHLDKGEPIPMVPRGKFPEWNQTIITAHAAIVRKALYSPLWYARLLEVHLDSTTRSIRRHVANKGNKRRRFRMTDDDVNSGTDAFLTRSGPPSLDFPYHRDNYYLLETFVPNRSWSQDWSRWLYVPAEQHDRDIEFVVMWAERRRRAELEQQQAEGNVPGHTSRPLPQPEQA</sequence>
<accession>A0A7C8N3I8</accession>
<gene>
    <name evidence="3" type="ORF">GQX73_g7837</name>
</gene>
<evidence type="ECO:0000313" key="3">
    <source>
        <dbReference type="EMBL" id="KAF2965737.1"/>
    </source>
</evidence>
<organism evidence="3 4">
    <name type="scientific">Xylaria multiplex</name>
    <dbReference type="NCBI Taxonomy" id="323545"/>
    <lineage>
        <taxon>Eukaryota</taxon>
        <taxon>Fungi</taxon>
        <taxon>Dikarya</taxon>
        <taxon>Ascomycota</taxon>
        <taxon>Pezizomycotina</taxon>
        <taxon>Sordariomycetes</taxon>
        <taxon>Xylariomycetidae</taxon>
        <taxon>Xylariales</taxon>
        <taxon>Xylariaceae</taxon>
        <taxon>Xylaria</taxon>
    </lineage>
</organism>
<dbReference type="Proteomes" id="UP000481858">
    <property type="component" value="Unassembled WGS sequence"/>
</dbReference>
<feature type="domain" description="F-box" evidence="2">
    <location>
        <begin position="48"/>
        <end position="96"/>
    </location>
</feature>
<evidence type="ECO:0000313" key="4">
    <source>
        <dbReference type="Proteomes" id="UP000481858"/>
    </source>
</evidence>
<dbReference type="OrthoDB" id="3642468at2759"/>
<comment type="caution">
    <text evidence="3">The sequence shown here is derived from an EMBL/GenBank/DDBJ whole genome shotgun (WGS) entry which is preliminary data.</text>
</comment>
<evidence type="ECO:0000259" key="2">
    <source>
        <dbReference type="PROSITE" id="PS50181"/>
    </source>
</evidence>
<evidence type="ECO:0000256" key="1">
    <source>
        <dbReference type="SAM" id="MobiDB-lite"/>
    </source>
</evidence>
<dbReference type="PROSITE" id="PS50181">
    <property type="entry name" value="FBOX"/>
    <property type="match status" value="1"/>
</dbReference>
<dbReference type="Gene3D" id="1.20.1280.50">
    <property type="match status" value="1"/>
</dbReference>
<dbReference type="InterPro" id="IPR001810">
    <property type="entry name" value="F-box_dom"/>
</dbReference>
<feature type="region of interest" description="Disordered" evidence="1">
    <location>
        <begin position="323"/>
        <end position="347"/>
    </location>
</feature>
<dbReference type="Pfam" id="PF12937">
    <property type="entry name" value="F-box-like"/>
    <property type="match status" value="1"/>
</dbReference>
<name>A0A7C8N3I8_9PEZI</name>
<proteinExistence type="predicted"/>
<keyword evidence="4" id="KW-1185">Reference proteome</keyword>
<dbReference type="InterPro" id="IPR036047">
    <property type="entry name" value="F-box-like_dom_sf"/>
</dbReference>
<dbReference type="AlphaFoldDB" id="A0A7C8N3I8"/>
<dbReference type="EMBL" id="WUBL01000107">
    <property type="protein sequence ID" value="KAF2965737.1"/>
    <property type="molecule type" value="Genomic_DNA"/>
</dbReference>
<dbReference type="SUPFAM" id="SSF81383">
    <property type="entry name" value="F-box domain"/>
    <property type="match status" value="1"/>
</dbReference>
<reference evidence="3 4" key="1">
    <citation type="submission" date="2019-12" db="EMBL/GenBank/DDBJ databases">
        <title>Draft genome sequence of the ascomycete Xylaria multiplex DSM 110363.</title>
        <authorList>
            <person name="Buettner E."/>
            <person name="Kellner H."/>
        </authorList>
    </citation>
    <scope>NUCLEOTIDE SEQUENCE [LARGE SCALE GENOMIC DNA]</scope>
    <source>
        <strain evidence="3 4">DSM 110363</strain>
    </source>
</reference>
<dbReference type="SMART" id="SM00256">
    <property type="entry name" value="FBOX"/>
    <property type="match status" value="1"/>
</dbReference>